<protein>
    <submittedName>
        <fullName evidence="2">Glycosyltransferase</fullName>
        <ecNumber evidence="2">2.4.-.-</ecNumber>
    </submittedName>
</protein>
<dbReference type="Pfam" id="PF13692">
    <property type="entry name" value="Glyco_trans_1_4"/>
    <property type="match status" value="1"/>
</dbReference>
<evidence type="ECO:0000259" key="1">
    <source>
        <dbReference type="Pfam" id="PF13579"/>
    </source>
</evidence>
<dbReference type="SUPFAM" id="SSF53756">
    <property type="entry name" value="UDP-Glycosyltransferase/glycogen phosphorylase"/>
    <property type="match status" value="1"/>
</dbReference>
<dbReference type="EC" id="2.4.-.-" evidence="2"/>
<keyword evidence="2" id="KW-0328">Glycosyltransferase</keyword>
<dbReference type="PANTHER" id="PTHR45947:SF3">
    <property type="entry name" value="SULFOQUINOVOSYL TRANSFERASE SQD2"/>
    <property type="match status" value="1"/>
</dbReference>
<feature type="domain" description="Glycosyltransferase subfamily 4-like N-terminal" evidence="1">
    <location>
        <begin position="18"/>
        <end position="177"/>
    </location>
</feature>
<name>A0AAJ5VVR0_9HYPH</name>
<sequence length="388" mass="42230">MSAPRLDLVTGSLSRQGGGVAEVARQTGLGLVGEGTFDVRLVATRDGDLDRDLHNLGTLAVRAYRFFGPSTFRISPGLFWRVLTSDADVMAVHGLWAFHGFAVLAWHLRTGRPYVLVPHGMLEPWILRRSRGLKRLVSLLYQDLLLHCAAGFQVLTEAESRDVRALLPAAHCVAIANAVGQNQPEDALPQWHGEAMRSRRVYLFFGRIHDKKGWLELCLAWQVLCRRDCGFAARSQLVFCGWLDQVADFDLAVAALNAEFGNVSHVGPQYGQEKARSLQAAHVLVLPSKSEGLPVVVLEAWSHGIPVLMTEACNLPQGFASGAALRIGEDAPSVIEGLAQADRWDKFEIVSMSKAARALVAQAFSPAVIAGEISSLLQSVLVRSGRAT</sequence>
<dbReference type="Gene3D" id="3.40.50.2000">
    <property type="entry name" value="Glycogen Phosphorylase B"/>
    <property type="match status" value="2"/>
</dbReference>
<dbReference type="Proteomes" id="UP001217476">
    <property type="component" value="Chromosome"/>
</dbReference>
<dbReference type="InterPro" id="IPR050194">
    <property type="entry name" value="Glycosyltransferase_grp1"/>
</dbReference>
<organism evidence="2 3">
    <name type="scientific">Candidatus Devosia phytovorans</name>
    <dbReference type="NCBI Taxonomy" id="3121372"/>
    <lineage>
        <taxon>Bacteria</taxon>
        <taxon>Pseudomonadati</taxon>
        <taxon>Pseudomonadota</taxon>
        <taxon>Alphaproteobacteria</taxon>
        <taxon>Hyphomicrobiales</taxon>
        <taxon>Devosiaceae</taxon>
        <taxon>Devosia</taxon>
    </lineage>
</organism>
<evidence type="ECO:0000313" key="2">
    <source>
        <dbReference type="EMBL" id="WEK05684.1"/>
    </source>
</evidence>
<dbReference type="Pfam" id="PF13579">
    <property type="entry name" value="Glyco_trans_4_4"/>
    <property type="match status" value="1"/>
</dbReference>
<keyword evidence="2" id="KW-0808">Transferase</keyword>
<dbReference type="AlphaFoldDB" id="A0AAJ5VVR0"/>
<dbReference type="InterPro" id="IPR028098">
    <property type="entry name" value="Glyco_trans_4-like_N"/>
</dbReference>
<dbReference type="GO" id="GO:0016758">
    <property type="term" value="F:hexosyltransferase activity"/>
    <property type="evidence" value="ECO:0007669"/>
    <property type="project" value="TreeGrafter"/>
</dbReference>
<gene>
    <name evidence="2" type="ORF">P0Y65_05365</name>
</gene>
<dbReference type="EMBL" id="CP119312">
    <property type="protein sequence ID" value="WEK05684.1"/>
    <property type="molecule type" value="Genomic_DNA"/>
</dbReference>
<dbReference type="PANTHER" id="PTHR45947">
    <property type="entry name" value="SULFOQUINOVOSYL TRANSFERASE SQD2"/>
    <property type="match status" value="1"/>
</dbReference>
<evidence type="ECO:0000313" key="3">
    <source>
        <dbReference type="Proteomes" id="UP001217476"/>
    </source>
</evidence>
<reference evidence="2" key="1">
    <citation type="submission" date="2023-03" db="EMBL/GenBank/DDBJ databases">
        <title>Andean soil-derived lignocellulolytic bacterial consortium as a source of novel taxa and putative plastic-active enzymes.</title>
        <authorList>
            <person name="Diaz-Garcia L."/>
            <person name="Chuvochina M."/>
            <person name="Feuerriegel G."/>
            <person name="Bunk B."/>
            <person name="Sproer C."/>
            <person name="Streit W.R."/>
            <person name="Rodriguez L.M."/>
            <person name="Overmann J."/>
            <person name="Jimenez D.J."/>
        </authorList>
    </citation>
    <scope>NUCLEOTIDE SEQUENCE</scope>
    <source>
        <strain evidence="2">MAG 4196</strain>
    </source>
</reference>
<accession>A0AAJ5VVR0</accession>
<proteinExistence type="predicted"/>